<reference evidence="3 4" key="1">
    <citation type="submission" date="2020-05" db="EMBL/GenBank/DDBJ databases">
        <title>Identification and distribution of gene clusters putatively required for synthesis of sphingolipid metabolism inhibitors in phylogenetically diverse species of the filamentous fungus Fusarium.</title>
        <authorList>
            <person name="Kim H.-S."/>
            <person name="Busman M."/>
            <person name="Brown D.W."/>
            <person name="Divon H."/>
            <person name="Uhlig S."/>
            <person name="Proctor R.H."/>
        </authorList>
    </citation>
    <scope>NUCLEOTIDE SEQUENCE [LARGE SCALE GENOMIC DNA]</scope>
    <source>
        <strain evidence="3 4">NRRL 13617</strain>
    </source>
</reference>
<proteinExistence type="predicted"/>
<dbReference type="OrthoDB" id="190201at2759"/>
<evidence type="ECO:0000259" key="2">
    <source>
        <dbReference type="Pfam" id="PF12697"/>
    </source>
</evidence>
<sequence>MHTTTGRILVGLSALLPALATPTGHSKSCVQLQIPVTASANNTRYNCVKVESNIDLVGFVWDTSTWSHANRSAEVVPVHGTYSISAQLCIPADGKKSDILQIATHGLGFDKRYWKPELKPEEYSYVDVALAKGYSILTYDRLGTGKSTKADGYNEVQLGLQVAILKELTVLARDGKLLKSSKVGHSFGSAATSGLLSLHGNLSDGAILTGFLPNNQSGKVGANAFGFEFARQHDPKRFGDRPAGYAVQASLSSIQQIFLKKGSFEVEALEYAEKIKQTGTYFIGENDYPFCDGDCNNTYDMETLKGLNPAASHIGVHLQPGTGHGLTLSTNATAGYEVMLAYLGSQGL</sequence>
<keyword evidence="1" id="KW-0732">Signal</keyword>
<dbReference type="InterPro" id="IPR029058">
    <property type="entry name" value="AB_hydrolase_fold"/>
</dbReference>
<protein>
    <submittedName>
        <fullName evidence="3">Alpha beta-hydrolase</fullName>
    </submittedName>
</protein>
<evidence type="ECO:0000313" key="3">
    <source>
        <dbReference type="EMBL" id="KAF5534097.1"/>
    </source>
</evidence>
<feature type="domain" description="AB hydrolase-1" evidence="2">
    <location>
        <begin position="105"/>
        <end position="328"/>
    </location>
</feature>
<keyword evidence="3" id="KW-0378">Hydrolase</keyword>
<organism evidence="3 4">
    <name type="scientific">Fusarium phyllophilum</name>
    <dbReference type="NCBI Taxonomy" id="47803"/>
    <lineage>
        <taxon>Eukaryota</taxon>
        <taxon>Fungi</taxon>
        <taxon>Dikarya</taxon>
        <taxon>Ascomycota</taxon>
        <taxon>Pezizomycotina</taxon>
        <taxon>Sordariomycetes</taxon>
        <taxon>Hypocreomycetidae</taxon>
        <taxon>Hypocreales</taxon>
        <taxon>Nectriaceae</taxon>
        <taxon>Fusarium</taxon>
        <taxon>Fusarium fujikuroi species complex</taxon>
    </lineage>
</organism>
<gene>
    <name evidence="3" type="ORF">FPHYL_13491</name>
</gene>
<dbReference type="InterPro" id="IPR000073">
    <property type="entry name" value="AB_hydrolase_1"/>
</dbReference>
<dbReference type="GO" id="GO:0016787">
    <property type="term" value="F:hydrolase activity"/>
    <property type="evidence" value="ECO:0007669"/>
    <property type="project" value="UniProtKB-KW"/>
</dbReference>
<keyword evidence="4" id="KW-1185">Reference proteome</keyword>
<name>A0A8H5MN08_9HYPO</name>
<evidence type="ECO:0000313" key="4">
    <source>
        <dbReference type="Proteomes" id="UP000582016"/>
    </source>
</evidence>
<comment type="caution">
    <text evidence="3">The sequence shown here is derived from an EMBL/GenBank/DDBJ whole genome shotgun (WGS) entry which is preliminary data.</text>
</comment>
<dbReference type="Pfam" id="PF12697">
    <property type="entry name" value="Abhydrolase_6"/>
    <property type="match status" value="1"/>
</dbReference>
<accession>A0A8H5MN08</accession>
<evidence type="ECO:0000256" key="1">
    <source>
        <dbReference type="SAM" id="SignalP"/>
    </source>
</evidence>
<dbReference type="AlphaFoldDB" id="A0A8H5MN08"/>
<feature type="chain" id="PRO_5034179488" evidence="1">
    <location>
        <begin position="21"/>
        <end position="348"/>
    </location>
</feature>
<dbReference type="Proteomes" id="UP000582016">
    <property type="component" value="Unassembled WGS sequence"/>
</dbReference>
<dbReference type="Gene3D" id="3.40.50.1820">
    <property type="entry name" value="alpha/beta hydrolase"/>
    <property type="match status" value="1"/>
</dbReference>
<dbReference type="EMBL" id="JAAOAQ010000809">
    <property type="protein sequence ID" value="KAF5534097.1"/>
    <property type="molecule type" value="Genomic_DNA"/>
</dbReference>
<feature type="signal peptide" evidence="1">
    <location>
        <begin position="1"/>
        <end position="20"/>
    </location>
</feature>
<dbReference type="SUPFAM" id="SSF53474">
    <property type="entry name" value="alpha/beta-Hydrolases"/>
    <property type="match status" value="1"/>
</dbReference>